<dbReference type="eggNOG" id="COG1235">
    <property type="taxonomic scope" value="Bacteria"/>
</dbReference>
<dbReference type="Gene3D" id="3.60.15.10">
    <property type="entry name" value="Ribonuclease Z/Hydroxyacylglutathione hydrolase-like"/>
    <property type="match status" value="1"/>
</dbReference>
<feature type="domain" description="Metallo-beta-lactamase" evidence="1">
    <location>
        <begin position="6"/>
        <end position="85"/>
    </location>
</feature>
<dbReference type="Pfam" id="PF12706">
    <property type="entry name" value="Lactamase_B_2"/>
    <property type="match status" value="1"/>
</dbReference>
<dbReference type="STRING" id="1499967.U27_00015"/>
<evidence type="ECO:0000313" key="2">
    <source>
        <dbReference type="EMBL" id="GAK60124.1"/>
    </source>
</evidence>
<organism evidence="2">
    <name type="scientific">Vecturithrix granuli</name>
    <dbReference type="NCBI Taxonomy" id="1499967"/>
    <lineage>
        <taxon>Bacteria</taxon>
        <taxon>Candidatus Moduliflexota</taxon>
        <taxon>Candidatus Vecturitrichia</taxon>
        <taxon>Candidatus Vecturitrichales</taxon>
        <taxon>Candidatus Vecturitrichaceae</taxon>
        <taxon>Candidatus Vecturithrix</taxon>
    </lineage>
</organism>
<dbReference type="Proteomes" id="UP000030661">
    <property type="component" value="Unassembled WGS sequence"/>
</dbReference>
<gene>
    <name evidence="2" type="ORF">U27_00015</name>
</gene>
<dbReference type="InterPro" id="IPR036866">
    <property type="entry name" value="RibonucZ/Hydroxyglut_hydro"/>
</dbReference>
<evidence type="ECO:0000259" key="1">
    <source>
        <dbReference type="Pfam" id="PF12706"/>
    </source>
</evidence>
<dbReference type="HOGENOM" id="CLU_146001_0_0_0"/>
<name>A0A081C6B9_VECG1</name>
<dbReference type="SUPFAM" id="SSF56281">
    <property type="entry name" value="Metallo-hydrolase/oxidoreductase"/>
    <property type="match status" value="1"/>
</dbReference>
<evidence type="ECO:0000313" key="3">
    <source>
        <dbReference type="Proteomes" id="UP000030661"/>
    </source>
</evidence>
<dbReference type="EMBL" id="DF820472">
    <property type="protein sequence ID" value="GAK60124.1"/>
    <property type="molecule type" value="Genomic_DNA"/>
</dbReference>
<keyword evidence="3" id="KW-1185">Reference proteome</keyword>
<dbReference type="InterPro" id="IPR001279">
    <property type="entry name" value="Metallo-B-lactamas"/>
</dbReference>
<dbReference type="PANTHER" id="PTHR42663">
    <property type="entry name" value="HYDROLASE C777.06C-RELATED-RELATED"/>
    <property type="match status" value="1"/>
</dbReference>
<protein>
    <submittedName>
        <fullName evidence="2">Beta-lactamase domain protein</fullName>
    </submittedName>
</protein>
<reference evidence="2" key="1">
    <citation type="journal article" date="2015" name="PeerJ">
        <title>First genomic representation of candidate bacterial phylum KSB3 points to enhanced environmental sensing as a trigger of wastewater bulking.</title>
        <authorList>
            <person name="Sekiguchi Y."/>
            <person name="Ohashi A."/>
            <person name="Parks D.H."/>
            <person name="Yamauchi T."/>
            <person name="Tyson G.W."/>
            <person name="Hugenholtz P."/>
        </authorList>
    </citation>
    <scope>NUCLEOTIDE SEQUENCE [LARGE SCALE GENOMIC DNA]</scope>
</reference>
<sequence length="113" mass="13226">MNEQQILPLDVRHGEISILGFRLDGLSYITDARFFSPETLKSLKQTEVLVMNALRFRYHPTHFTLDQTLEMIGQIQPRRAYLVHMTHDMQHAEVAKLLPPHVQLAYDNLEISW</sequence>
<proteinExistence type="predicted"/>
<dbReference type="PANTHER" id="PTHR42663:SF6">
    <property type="entry name" value="HYDROLASE C777.06C-RELATED"/>
    <property type="match status" value="1"/>
</dbReference>
<accession>A0A081C6B9</accession>
<dbReference type="AlphaFoldDB" id="A0A081C6B9"/>